<evidence type="ECO:0000256" key="1">
    <source>
        <dbReference type="SAM" id="MobiDB-lite"/>
    </source>
</evidence>
<dbReference type="Proteomes" id="UP000315344">
    <property type="component" value="Unassembled WGS sequence"/>
</dbReference>
<dbReference type="InterPro" id="IPR044927">
    <property type="entry name" value="Endonuclea_NS_2"/>
</dbReference>
<name>A0A533I126_PARDE</name>
<gene>
    <name evidence="3" type="ORF">DI616_18900</name>
</gene>
<evidence type="ECO:0000313" key="4">
    <source>
        <dbReference type="Proteomes" id="UP000315344"/>
    </source>
</evidence>
<protein>
    <recommendedName>
        <fullName evidence="2">Type VII secretion system protein EssD-like domain-containing protein</fullName>
    </recommendedName>
</protein>
<evidence type="ECO:0000313" key="3">
    <source>
        <dbReference type="EMBL" id="TKW64034.1"/>
    </source>
</evidence>
<evidence type="ECO:0000259" key="2">
    <source>
        <dbReference type="Pfam" id="PF13930"/>
    </source>
</evidence>
<comment type="caution">
    <text evidence="3">The sequence shown here is derived from an EMBL/GenBank/DDBJ whole genome shotgun (WGS) entry which is preliminary data.</text>
</comment>
<dbReference type="AlphaFoldDB" id="A0A533I126"/>
<proteinExistence type="predicted"/>
<feature type="compositionally biased region" description="Basic and acidic residues" evidence="1">
    <location>
        <begin position="131"/>
        <end position="143"/>
    </location>
</feature>
<feature type="region of interest" description="Disordered" evidence="1">
    <location>
        <begin position="64"/>
        <end position="143"/>
    </location>
</feature>
<sequence>MLSVVRQGSRVVRNVRAAYVFKIEIRKIEPGVLYSNPIPINFNIGRRLDYEKSIDVEHDLTPDEARAQGEGGQGSLEPDADAPEAGTNGGRAPDSKVTRLSAGEVKTDRGGNTKTTTFDPESGRPISESGTIREDFGSTPRRDNATAVGRLGAEGDHGGHLGGHRFYGDTPDEGIAPQARNLNTGAWKTMENEWAAWTRLGYEVNYKIDVYPPGAVRPDEFRTGYTVRDPQTGEILYENKSRFKNRAGQSFSRITWRQMQSEYGSLK</sequence>
<organism evidence="3 4">
    <name type="scientific">Paracoccus denitrificans</name>
    <dbReference type="NCBI Taxonomy" id="266"/>
    <lineage>
        <taxon>Bacteria</taxon>
        <taxon>Pseudomonadati</taxon>
        <taxon>Pseudomonadota</taxon>
        <taxon>Alphaproteobacteria</taxon>
        <taxon>Rhodobacterales</taxon>
        <taxon>Paracoccaceae</taxon>
        <taxon>Paracoccus</taxon>
    </lineage>
</organism>
<feature type="domain" description="Type VII secretion system protein EssD-like" evidence="2">
    <location>
        <begin position="153"/>
        <end position="224"/>
    </location>
</feature>
<dbReference type="EMBL" id="VAFL01000026">
    <property type="protein sequence ID" value="TKW64034.1"/>
    <property type="molecule type" value="Genomic_DNA"/>
</dbReference>
<accession>A0A533I126</accession>
<reference evidence="3 4" key="1">
    <citation type="journal article" date="2017" name="Nat. Commun.">
        <title>In situ click chemistry generation of cyclooxygenase-2 inhibitors.</title>
        <authorList>
            <person name="Bhardwaj A."/>
            <person name="Kaur J."/>
            <person name="Wuest M."/>
            <person name="Wuest F."/>
        </authorList>
    </citation>
    <scope>NUCLEOTIDE SEQUENCE [LARGE SCALE GENOMIC DNA]</scope>
    <source>
        <strain evidence="3">S2_012_000_R3_94</strain>
    </source>
</reference>
<dbReference type="Pfam" id="PF13930">
    <property type="entry name" value="Endonuclea_NS_2"/>
    <property type="match status" value="1"/>
</dbReference>